<dbReference type="RefSeq" id="WP_036720435.1">
    <property type="nucleotide sequence ID" value="NZ_CALUAY010000035.1"/>
</dbReference>
<dbReference type="Pfam" id="PF01925">
    <property type="entry name" value="TauE"/>
    <property type="match status" value="1"/>
</dbReference>
<evidence type="ECO:0000256" key="6">
    <source>
        <dbReference type="ARBA" id="ARBA00022989"/>
    </source>
</evidence>
<keyword evidence="3" id="KW-0813">Transport</keyword>
<evidence type="ECO:0000256" key="2">
    <source>
        <dbReference type="ARBA" id="ARBA00009142"/>
    </source>
</evidence>
<evidence type="ECO:0000256" key="5">
    <source>
        <dbReference type="ARBA" id="ARBA00022692"/>
    </source>
</evidence>
<keyword evidence="5 8" id="KW-0812">Transmembrane</keyword>
<dbReference type="InterPro" id="IPR002781">
    <property type="entry name" value="TM_pro_TauE-like"/>
</dbReference>
<dbReference type="OrthoDB" id="7028171at2"/>
<dbReference type="PANTHER" id="PTHR30269:SF37">
    <property type="entry name" value="MEMBRANE TRANSPORTER PROTEIN"/>
    <property type="match status" value="1"/>
</dbReference>
<comment type="similarity">
    <text evidence="2 8">Belongs to the 4-toluene sulfonate uptake permease (TSUP) (TC 2.A.102) family.</text>
</comment>
<evidence type="ECO:0000256" key="8">
    <source>
        <dbReference type="RuleBase" id="RU363041"/>
    </source>
</evidence>
<keyword evidence="10" id="KW-1185">Reference proteome</keyword>
<comment type="subcellular location">
    <subcellularLocation>
        <location evidence="1 8">Cell membrane</location>
        <topology evidence="1 8">Multi-pass membrane protein</topology>
    </subcellularLocation>
</comment>
<dbReference type="InterPro" id="IPR052017">
    <property type="entry name" value="TSUP"/>
</dbReference>
<feature type="transmembrane region" description="Helical" evidence="8">
    <location>
        <begin position="168"/>
        <end position="189"/>
    </location>
</feature>
<accession>A0A099F3T5</accession>
<sequence length="248" mass="26374">MELTIWGWLLLAIASALVGLAKGGLSMVGMLGVPILALVMSPVQAAGILLPVYVVSDVFGLIAYRRHWDRRVLSRLLPGAVAGIALGWATASMVDDRMIGGIVGVIGLAFALVTLLRPAPADAPPRAADWGRGTFWGLLTGYTSFVSHSGAPPYQIYVQPLRLGKETYAGTVTVFFAVVNAVKLIPYAALGQLGVGNLGKAAAMIPVAAASVFAGVWLVRRIPHRSFFLFITWALLLVSLKLIWDALR</sequence>
<protein>
    <recommendedName>
        <fullName evidence="8">Probable membrane transporter protein</fullName>
    </recommendedName>
</protein>
<evidence type="ECO:0000313" key="9">
    <source>
        <dbReference type="EMBL" id="KGJ04891.1"/>
    </source>
</evidence>
<dbReference type="AlphaFoldDB" id="A0A099F3T5"/>
<feature type="transmembrane region" description="Helical" evidence="8">
    <location>
        <begin position="99"/>
        <end position="116"/>
    </location>
</feature>
<dbReference type="PANTHER" id="PTHR30269">
    <property type="entry name" value="TRANSMEMBRANE PROTEIN YFCA"/>
    <property type="match status" value="1"/>
</dbReference>
<keyword evidence="6 8" id="KW-1133">Transmembrane helix</keyword>
<feature type="transmembrane region" description="Helical" evidence="8">
    <location>
        <begin position="76"/>
        <end position="93"/>
    </location>
</feature>
<evidence type="ECO:0000256" key="3">
    <source>
        <dbReference type="ARBA" id="ARBA00022448"/>
    </source>
</evidence>
<organism evidence="9 10">
    <name type="scientific">Paracoccus sphaerophysae</name>
    <dbReference type="NCBI Taxonomy" id="690417"/>
    <lineage>
        <taxon>Bacteria</taxon>
        <taxon>Pseudomonadati</taxon>
        <taxon>Pseudomonadota</taxon>
        <taxon>Alphaproteobacteria</taxon>
        <taxon>Rhodobacterales</taxon>
        <taxon>Paracoccaceae</taxon>
        <taxon>Paracoccus</taxon>
    </lineage>
</organism>
<feature type="transmembrane region" description="Helical" evidence="8">
    <location>
        <begin position="226"/>
        <end position="244"/>
    </location>
</feature>
<dbReference type="Proteomes" id="UP000029917">
    <property type="component" value="Unassembled WGS sequence"/>
</dbReference>
<feature type="transmembrane region" description="Helical" evidence="8">
    <location>
        <begin position="45"/>
        <end position="64"/>
    </location>
</feature>
<gene>
    <name evidence="9" type="ORF">IC63_11770</name>
</gene>
<keyword evidence="7 8" id="KW-0472">Membrane</keyword>
<reference evidence="9 10" key="1">
    <citation type="submission" date="2014-09" db="EMBL/GenBank/DDBJ databases">
        <authorList>
            <person name="McGinnis J.M."/>
            <person name="Wolfgang W.J."/>
        </authorList>
    </citation>
    <scope>NUCLEOTIDE SEQUENCE [LARGE SCALE GENOMIC DNA]</scope>
    <source>
        <strain evidence="9 10">HAMBI 3106</strain>
    </source>
</reference>
<evidence type="ECO:0000313" key="10">
    <source>
        <dbReference type="Proteomes" id="UP000029917"/>
    </source>
</evidence>
<dbReference type="EMBL" id="JRKS01000039">
    <property type="protein sequence ID" value="KGJ04891.1"/>
    <property type="molecule type" value="Genomic_DNA"/>
</dbReference>
<proteinExistence type="inferred from homology"/>
<dbReference type="GO" id="GO:0005886">
    <property type="term" value="C:plasma membrane"/>
    <property type="evidence" value="ECO:0007669"/>
    <property type="project" value="UniProtKB-SubCell"/>
</dbReference>
<comment type="caution">
    <text evidence="9">The sequence shown here is derived from an EMBL/GenBank/DDBJ whole genome shotgun (WGS) entry which is preliminary data.</text>
</comment>
<name>A0A099F3T5_9RHOB</name>
<evidence type="ECO:0000256" key="1">
    <source>
        <dbReference type="ARBA" id="ARBA00004651"/>
    </source>
</evidence>
<evidence type="ECO:0000256" key="4">
    <source>
        <dbReference type="ARBA" id="ARBA00022475"/>
    </source>
</evidence>
<feature type="transmembrane region" description="Helical" evidence="8">
    <location>
        <begin position="201"/>
        <end position="219"/>
    </location>
</feature>
<keyword evidence="4 8" id="KW-1003">Cell membrane</keyword>
<reference evidence="9 10" key="2">
    <citation type="submission" date="2014-10" db="EMBL/GenBank/DDBJ databases">
        <title>Paracoccus sanguinis sp. nov., isolated from clinical specimens of New York State patients.</title>
        <authorList>
            <person name="Mingle L.A."/>
            <person name="Cole J.A."/>
            <person name="Lapierre P."/>
            <person name="Musser K.A."/>
        </authorList>
    </citation>
    <scope>NUCLEOTIDE SEQUENCE [LARGE SCALE GENOMIC DNA]</scope>
    <source>
        <strain evidence="9 10">HAMBI 3106</strain>
    </source>
</reference>
<evidence type="ECO:0000256" key="7">
    <source>
        <dbReference type="ARBA" id="ARBA00023136"/>
    </source>
</evidence>